<comment type="subcellular location">
    <subcellularLocation>
        <location evidence="1 15">Cell membrane</location>
        <topology evidence="1 15">Single-pass type I membrane protein</topology>
    </subcellularLocation>
</comment>
<keyword evidence="7" id="KW-0677">Repeat</keyword>
<evidence type="ECO:0000259" key="18">
    <source>
        <dbReference type="PROSITE" id="PS50234"/>
    </source>
</evidence>
<dbReference type="Pfam" id="PF00362">
    <property type="entry name" value="Integrin_beta"/>
    <property type="match status" value="1"/>
</dbReference>
<dbReference type="CDD" id="cd00198">
    <property type="entry name" value="vWFA"/>
    <property type="match status" value="1"/>
</dbReference>
<feature type="disulfide bond" evidence="14">
    <location>
        <begin position="490"/>
        <end position="496"/>
    </location>
</feature>
<dbReference type="GO" id="GO:0009986">
    <property type="term" value="C:cell surface"/>
    <property type="evidence" value="ECO:0007669"/>
    <property type="project" value="TreeGrafter"/>
</dbReference>
<reference evidence="19" key="2">
    <citation type="submission" date="2017-05" db="UniProtKB">
        <authorList>
            <consortium name="EnsemblMetazoa"/>
        </authorList>
    </citation>
    <scope>IDENTIFICATION</scope>
</reference>
<dbReference type="GO" id="GO:0007229">
    <property type="term" value="P:integrin-mediated signaling pathway"/>
    <property type="evidence" value="ECO:0007669"/>
    <property type="project" value="UniProtKB-KW"/>
</dbReference>
<dbReference type="GO" id="GO:0033627">
    <property type="term" value="P:cell adhesion mediated by integrin"/>
    <property type="evidence" value="ECO:0007669"/>
    <property type="project" value="TreeGrafter"/>
</dbReference>
<evidence type="ECO:0000256" key="3">
    <source>
        <dbReference type="ARBA" id="ARBA00022475"/>
    </source>
</evidence>
<keyword evidence="8 15" id="KW-0130">Cell adhesion</keyword>
<dbReference type="GO" id="GO:0005925">
    <property type="term" value="C:focal adhesion"/>
    <property type="evidence" value="ECO:0007669"/>
    <property type="project" value="TreeGrafter"/>
</dbReference>
<keyword evidence="12 14" id="KW-1015">Disulfide bond</keyword>
<evidence type="ECO:0000256" key="9">
    <source>
        <dbReference type="ARBA" id="ARBA00022989"/>
    </source>
</evidence>
<keyword evidence="3" id="KW-1003">Cell membrane</keyword>
<keyword evidence="11 16" id="KW-0472">Membrane</keyword>
<evidence type="ECO:0000256" key="10">
    <source>
        <dbReference type="ARBA" id="ARBA00023037"/>
    </source>
</evidence>
<dbReference type="EnsemblMetazoa" id="XM_011405258.2">
    <property type="protein sequence ID" value="XP_011403560.2"/>
    <property type="gene ID" value="LOC100639429"/>
</dbReference>
<feature type="disulfide bond" evidence="14">
    <location>
        <begin position="451"/>
        <end position="463"/>
    </location>
</feature>
<feature type="disulfide bond" evidence="14">
    <location>
        <begin position="493"/>
        <end position="531"/>
    </location>
</feature>
<evidence type="ECO:0000256" key="14">
    <source>
        <dbReference type="PIRSR" id="PIRSR002512-1"/>
    </source>
</evidence>
<organism evidence="19">
    <name type="scientific">Amphimedon queenslandica</name>
    <name type="common">Sponge</name>
    <dbReference type="NCBI Taxonomy" id="400682"/>
    <lineage>
        <taxon>Eukaryota</taxon>
        <taxon>Metazoa</taxon>
        <taxon>Porifera</taxon>
        <taxon>Demospongiae</taxon>
        <taxon>Heteroscleromorpha</taxon>
        <taxon>Haplosclerida</taxon>
        <taxon>Niphatidae</taxon>
        <taxon>Amphimedon</taxon>
    </lineage>
</organism>
<feature type="disulfide bond" evidence="14">
    <location>
        <begin position="590"/>
        <end position="599"/>
    </location>
</feature>
<evidence type="ECO:0000256" key="6">
    <source>
        <dbReference type="ARBA" id="ARBA00022729"/>
    </source>
</evidence>
<feature type="disulfide bond" evidence="14">
    <location>
        <begin position="38"/>
        <end position="70"/>
    </location>
</feature>
<feature type="disulfide bond" evidence="14">
    <location>
        <begin position="382"/>
        <end position="391"/>
    </location>
</feature>
<feature type="disulfide bond" evidence="14">
    <location>
        <begin position="460"/>
        <end position="484"/>
    </location>
</feature>
<dbReference type="Gene3D" id="1.20.5.100">
    <property type="entry name" value="Cytochrome c1, transmembrane anchor, C-terminal"/>
    <property type="match status" value="1"/>
</dbReference>
<dbReference type="InterPro" id="IPR012896">
    <property type="entry name" value="Integrin_bsu_tail"/>
</dbReference>
<keyword evidence="6 17" id="KW-0732">Signal</keyword>
<sequence>MGHISSHKEMLLVFAVVLLSLSCVHGQDCETQVSCDTCIKFSPDCVWCSDEVVNVSVRCYNKRSPFLYQCNNTEDPQSEKTGEETSTLSGQNLVTPDVVNIALRPGVPVSFNVTVQTALNFPLDLYLLIDISRSLSSDIETLKRLSLNLTESLSNISTNYKIGFGTFVDKPIYPYSSFVPPSSGTLAPPYSYHHILNLTNNETEFAQLLDDNTELSYGADQAEATFDSLLQAVVCQDIIGWTDRATKVIVLLTDAVSHTAGDGRLAGIIQPNDGQCHLSATQDGFFEYDKWDVADYASLGQLEEKLREQDISVIFAVRSDVLLYFNESSEISNRMFVNELEGNSENIISIIRRQYEELLRTILLESDADNRLKVEIEPIFGCDTVGDQNECTGVQLEQTVIFSVTVTAVDCPDENTKFQITVRGFDTIAINIEPLCNCDCEKNAIMNSRECRNGEGDKVCGICVCGNQQFTPSSVCQAPITKTCLNDGICTSCGECICKREIGNVNNYFFGDACECSTFDTRCSDSSGEICNGNGICCNGACVCTMDPTTRQTLFTGPSCDCTTDNSTCLNRRNELCSGNGMCECGNCICTSDYIGNLCESCIGESCQPCNLYTNCIRCHVQELEATSSECRNCSRVNIVTEDDNSFTNATECQFSDGLCTYDYYIMQNETSGNYRVYLNTNAVCVVPTSAAFSFNTWWLILLAILIPVIIIVIGIILLVIIKICLIMKDKRELKKFQSEVNDAAWADTANPLYVTPITDYQNVAYKKKK</sequence>
<dbReference type="eggNOG" id="KOG1226">
    <property type="taxonomic scope" value="Eukaryota"/>
</dbReference>
<keyword evidence="5 15" id="KW-0812">Transmembrane</keyword>
<comment type="similarity">
    <text evidence="2 15">Belongs to the integrin beta chain family.</text>
</comment>
<feature type="chain" id="PRO_5010867187" description="Integrin beta" evidence="17">
    <location>
        <begin position="27"/>
        <end position="770"/>
    </location>
</feature>
<feature type="signal peptide" evidence="17">
    <location>
        <begin position="1"/>
        <end position="26"/>
    </location>
</feature>
<dbReference type="InterPro" id="IPR032695">
    <property type="entry name" value="Integrin_dom_sf"/>
</dbReference>
<keyword evidence="10 15" id="KW-0401">Integrin</keyword>
<evidence type="ECO:0000256" key="17">
    <source>
        <dbReference type="SAM" id="SignalP"/>
    </source>
</evidence>
<dbReference type="PIRSF" id="PIRSF002512">
    <property type="entry name" value="Integrin_B"/>
    <property type="match status" value="1"/>
</dbReference>
<evidence type="ECO:0000256" key="13">
    <source>
        <dbReference type="ARBA" id="ARBA00023180"/>
    </source>
</evidence>
<feature type="disulfide bond" evidence="14">
    <location>
        <begin position="35"/>
        <end position="45"/>
    </location>
</feature>
<evidence type="ECO:0000313" key="20">
    <source>
        <dbReference type="Proteomes" id="UP000007879"/>
    </source>
</evidence>
<evidence type="ECO:0000256" key="16">
    <source>
        <dbReference type="SAM" id="Phobius"/>
    </source>
</evidence>
<dbReference type="InterPro" id="IPR015812">
    <property type="entry name" value="Integrin_bsu"/>
</dbReference>
<dbReference type="SMART" id="SM01242">
    <property type="entry name" value="Integrin_B_tail"/>
    <property type="match status" value="1"/>
</dbReference>
<dbReference type="GO" id="GO:0016477">
    <property type="term" value="P:cell migration"/>
    <property type="evidence" value="ECO:0007669"/>
    <property type="project" value="TreeGrafter"/>
</dbReference>
<dbReference type="GO" id="GO:0008305">
    <property type="term" value="C:integrin complex"/>
    <property type="evidence" value="ECO:0007669"/>
    <property type="project" value="TreeGrafter"/>
</dbReference>
<feature type="disulfide bond" evidence="14">
    <location>
        <begin position="235"/>
        <end position="276"/>
    </location>
</feature>
<evidence type="ECO:0000256" key="4">
    <source>
        <dbReference type="ARBA" id="ARBA00022536"/>
    </source>
</evidence>
<dbReference type="OrthoDB" id="410592at2759"/>
<gene>
    <name evidence="19" type="primary">100639429</name>
</gene>
<dbReference type="KEGG" id="aqu:100639429"/>
<dbReference type="Pfam" id="PF08725">
    <property type="entry name" value="Integrin_b_cyt"/>
    <property type="match status" value="1"/>
</dbReference>
<dbReference type="Gene3D" id="3.40.50.410">
    <property type="entry name" value="von Willebrand factor, type A domain"/>
    <property type="match status" value="1"/>
</dbReference>
<proteinExistence type="inferred from homology"/>
<dbReference type="InParanoid" id="A0A1X7VV54"/>
<dbReference type="InterPro" id="IPR036465">
    <property type="entry name" value="vWFA_dom_sf"/>
</dbReference>
<protein>
    <recommendedName>
        <fullName evidence="15">Integrin beta</fullName>
    </recommendedName>
</protein>
<dbReference type="PANTHER" id="PTHR10082:SF60">
    <property type="entry name" value="INTEGRIN BETA-PS"/>
    <property type="match status" value="1"/>
</dbReference>
<dbReference type="InterPro" id="IPR033760">
    <property type="entry name" value="Integrin_beta_N"/>
</dbReference>
<dbReference type="GO" id="GO:0005178">
    <property type="term" value="F:integrin binding"/>
    <property type="evidence" value="ECO:0007669"/>
    <property type="project" value="TreeGrafter"/>
</dbReference>
<dbReference type="InterPro" id="IPR002035">
    <property type="entry name" value="VWF_A"/>
</dbReference>
<dbReference type="SUPFAM" id="SSF103575">
    <property type="entry name" value="Plexin repeat"/>
    <property type="match status" value="1"/>
</dbReference>
<feature type="transmembrane region" description="Helical" evidence="16">
    <location>
        <begin position="698"/>
        <end position="726"/>
    </location>
</feature>
<keyword evidence="13" id="KW-0325">Glycoprotein</keyword>
<dbReference type="Pfam" id="PF17205">
    <property type="entry name" value="PSI_integrin"/>
    <property type="match status" value="1"/>
</dbReference>
<name>A0A1X7VV54_AMPQE</name>
<dbReference type="InterPro" id="IPR002369">
    <property type="entry name" value="Integrin_bsu_VWA"/>
</dbReference>
<feature type="disulfide bond" evidence="14">
    <location>
        <begin position="516"/>
        <end position="523"/>
    </location>
</feature>
<keyword evidence="9 16" id="KW-1133">Transmembrane helix</keyword>
<dbReference type="AlphaFoldDB" id="A0A1X7VV54"/>
<dbReference type="Gene3D" id="2.60.40.1510">
    <property type="entry name" value="ntegrin, alpha v. Chain A, domain 3"/>
    <property type="match status" value="1"/>
</dbReference>
<evidence type="ECO:0000256" key="5">
    <source>
        <dbReference type="ARBA" id="ARBA00022692"/>
    </source>
</evidence>
<dbReference type="SUPFAM" id="SSF69179">
    <property type="entry name" value="Integrin domains"/>
    <property type="match status" value="1"/>
</dbReference>
<dbReference type="Gene3D" id="2.10.25.10">
    <property type="entry name" value="Laminin"/>
    <property type="match status" value="2"/>
</dbReference>
<dbReference type="PROSITE" id="PS00243">
    <property type="entry name" value="I_EGF_1"/>
    <property type="match status" value="1"/>
</dbReference>
<dbReference type="OMA" id="DKETIPF"/>
<dbReference type="GO" id="GO:0098609">
    <property type="term" value="P:cell-cell adhesion"/>
    <property type="evidence" value="ECO:0007669"/>
    <property type="project" value="TreeGrafter"/>
</dbReference>
<feature type="disulfide bond" evidence="14">
    <location>
        <begin position="583"/>
        <end position="588"/>
    </location>
</feature>
<evidence type="ECO:0000256" key="2">
    <source>
        <dbReference type="ARBA" id="ARBA00007449"/>
    </source>
</evidence>
<feature type="disulfide bond" evidence="14">
    <location>
        <begin position="610"/>
        <end position="619"/>
    </location>
</feature>
<dbReference type="Proteomes" id="UP000007879">
    <property type="component" value="Unassembled WGS sequence"/>
</dbReference>
<dbReference type="STRING" id="400682.A0A1X7VV54"/>
<feature type="disulfide bond" evidence="14">
    <location>
        <begin position="48"/>
        <end position="59"/>
    </location>
</feature>
<evidence type="ECO:0000256" key="12">
    <source>
        <dbReference type="ARBA" id="ARBA00023157"/>
    </source>
</evidence>
<dbReference type="EnsemblMetazoa" id="Aqu2.1.43749_001">
    <property type="protein sequence ID" value="Aqu2.1.43749_001"/>
    <property type="gene ID" value="Aqu2.1.43749"/>
</dbReference>
<evidence type="ECO:0000256" key="1">
    <source>
        <dbReference type="ARBA" id="ARBA00004251"/>
    </source>
</evidence>
<keyword evidence="20" id="KW-1185">Reference proteome</keyword>
<dbReference type="PANTHER" id="PTHR10082">
    <property type="entry name" value="INTEGRIN BETA SUBUNIT"/>
    <property type="match status" value="1"/>
</dbReference>
<dbReference type="SUPFAM" id="SSF53300">
    <property type="entry name" value="vWA-like"/>
    <property type="match status" value="1"/>
</dbReference>
<feature type="disulfide bond" evidence="14">
    <location>
        <begin position="562"/>
        <end position="569"/>
    </location>
</feature>
<accession>A0A1X7VV54</accession>
<feature type="disulfide bond" evidence="14">
    <location>
        <begin position="585"/>
        <end position="631"/>
    </location>
</feature>
<reference evidence="20" key="1">
    <citation type="journal article" date="2010" name="Nature">
        <title>The Amphimedon queenslandica genome and the evolution of animal complexity.</title>
        <authorList>
            <person name="Srivastava M."/>
            <person name="Simakov O."/>
            <person name="Chapman J."/>
            <person name="Fahey B."/>
            <person name="Gauthier M.E."/>
            <person name="Mitros T."/>
            <person name="Richards G.S."/>
            <person name="Conaco C."/>
            <person name="Dacre M."/>
            <person name="Hellsten U."/>
            <person name="Larroux C."/>
            <person name="Putnam N.H."/>
            <person name="Stanke M."/>
            <person name="Adamska M."/>
            <person name="Darling A."/>
            <person name="Degnan S.M."/>
            <person name="Oakley T.H."/>
            <person name="Plachetzki D.C."/>
            <person name="Zhai Y."/>
            <person name="Adamski M."/>
            <person name="Calcino A."/>
            <person name="Cummins S.F."/>
            <person name="Goodstein D.M."/>
            <person name="Harris C."/>
            <person name="Jackson D.J."/>
            <person name="Leys S.P."/>
            <person name="Shu S."/>
            <person name="Woodcroft B.J."/>
            <person name="Vervoort M."/>
            <person name="Kosik K.S."/>
            <person name="Manning G."/>
            <person name="Degnan B.M."/>
            <person name="Rokhsar D.S."/>
        </authorList>
    </citation>
    <scope>NUCLEOTIDE SEQUENCE [LARGE SCALE GENOMIC DNA]</scope>
</reference>
<evidence type="ECO:0000256" key="15">
    <source>
        <dbReference type="RuleBase" id="RU000633"/>
    </source>
</evidence>
<dbReference type="PRINTS" id="PR01186">
    <property type="entry name" value="INTEGRINB"/>
</dbReference>
<dbReference type="SMART" id="SM00187">
    <property type="entry name" value="INB"/>
    <property type="match status" value="1"/>
</dbReference>
<feature type="disulfide bond" evidence="14">
    <location>
        <begin position="498"/>
        <end position="514"/>
    </location>
</feature>
<keyword evidence="4" id="KW-0245">EGF-like domain</keyword>
<evidence type="ECO:0000256" key="11">
    <source>
        <dbReference type="ARBA" id="ARBA00023136"/>
    </source>
</evidence>
<feature type="domain" description="VWFA" evidence="18">
    <location>
        <begin position="124"/>
        <end position="379"/>
    </location>
</feature>
<feature type="disulfide bond" evidence="14">
    <location>
        <begin position="537"/>
        <end position="542"/>
    </location>
</feature>
<dbReference type="InterPro" id="IPR057243">
    <property type="entry name" value="Integrin_I-EGF_CS"/>
</dbReference>
<dbReference type="GO" id="GO:0007160">
    <property type="term" value="P:cell-matrix adhesion"/>
    <property type="evidence" value="ECO:0007669"/>
    <property type="project" value="TreeGrafter"/>
</dbReference>
<evidence type="ECO:0000313" key="19">
    <source>
        <dbReference type="EnsemblMetazoa" id="Aqu2.1.43749_001"/>
    </source>
</evidence>
<dbReference type="SUPFAM" id="SSF57196">
    <property type="entry name" value="EGF/Laminin"/>
    <property type="match status" value="1"/>
</dbReference>
<feature type="disulfide bond" evidence="14">
    <location>
        <begin position="436"/>
        <end position="440"/>
    </location>
</feature>
<feature type="disulfide bond" evidence="14">
    <location>
        <begin position="544"/>
        <end position="560"/>
    </location>
</feature>
<dbReference type="PROSITE" id="PS50234">
    <property type="entry name" value="VWFA"/>
    <property type="match status" value="1"/>
</dbReference>
<feature type="disulfide bond" evidence="14">
    <location>
        <begin position="616"/>
        <end position="685"/>
    </location>
</feature>
<dbReference type="SMART" id="SM01241">
    <property type="entry name" value="Integrin_b_cyt"/>
    <property type="match status" value="1"/>
</dbReference>
<evidence type="ECO:0000256" key="7">
    <source>
        <dbReference type="ARBA" id="ARBA00022737"/>
    </source>
</evidence>
<evidence type="ECO:0000256" key="8">
    <source>
        <dbReference type="ARBA" id="ARBA00022889"/>
    </source>
</evidence>
<dbReference type="InterPro" id="IPR014836">
    <property type="entry name" value="Integrin_bsu_cyt_dom"/>
</dbReference>